<feature type="repeat" description="TPR" evidence="1">
    <location>
        <begin position="101"/>
        <end position="134"/>
    </location>
</feature>
<evidence type="ECO:0000313" key="5">
    <source>
        <dbReference type="EMBL" id="CBJ33577.1"/>
    </source>
</evidence>
<dbReference type="OrthoDB" id="415358at2759"/>
<evidence type="ECO:0000256" key="3">
    <source>
        <dbReference type="SAM" id="SignalP"/>
    </source>
</evidence>
<evidence type="ECO:0000256" key="1">
    <source>
        <dbReference type="PROSITE-ProRule" id="PRU00339"/>
    </source>
</evidence>
<keyword evidence="6" id="KW-1185">Reference proteome</keyword>
<dbReference type="InterPro" id="IPR019734">
    <property type="entry name" value="TPR_rpt"/>
</dbReference>
<dbReference type="PANTHER" id="PTHR12461:SF83">
    <property type="entry name" value="JMJC DOMAIN-CONTAINING PROTEIN"/>
    <property type="match status" value="1"/>
</dbReference>
<dbReference type="eggNOG" id="KOG2508">
    <property type="taxonomic scope" value="Eukaryota"/>
</dbReference>
<dbReference type="Pfam" id="PF13621">
    <property type="entry name" value="Cupin_8"/>
    <property type="match status" value="1"/>
</dbReference>
<feature type="domain" description="JmjC" evidence="4">
    <location>
        <begin position="517"/>
        <end position="686"/>
    </location>
</feature>
<feature type="repeat" description="TPR" evidence="1">
    <location>
        <begin position="67"/>
        <end position="100"/>
    </location>
</feature>
<dbReference type="eggNOG" id="KOG4626">
    <property type="taxonomic scope" value="Eukaryota"/>
</dbReference>
<dbReference type="PROSITE" id="PS51184">
    <property type="entry name" value="JMJC"/>
    <property type="match status" value="1"/>
</dbReference>
<keyword evidence="1" id="KW-0802">TPR repeat</keyword>
<dbReference type="InterPro" id="IPR011990">
    <property type="entry name" value="TPR-like_helical_dom_sf"/>
</dbReference>
<proteinExistence type="predicted"/>
<protein>
    <recommendedName>
        <fullName evidence="4">JmjC domain-containing protein</fullName>
    </recommendedName>
</protein>
<feature type="compositionally biased region" description="Basic and acidic residues" evidence="2">
    <location>
        <begin position="370"/>
        <end position="386"/>
    </location>
</feature>
<name>D7G3Q0_ECTSI</name>
<dbReference type="STRING" id="2880.D7G3Q0"/>
<dbReference type="Gene3D" id="2.60.120.10">
    <property type="entry name" value="Jelly Rolls"/>
    <property type="match status" value="1"/>
</dbReference>
<dbReference type="Pfam" id="PF14559">
    <property type="entry name" value="TPR_19"/>
    <property type="match status" value="2"/>
</dbReference>
<evidence type="ECO:0000313" key="6">
    <source>
        <dbReference type="Proteomes" id="UP000002630"/>
    </source>
</evidence>
<feature type="signal peptide" evidence="3">
    <location>
        <begin position="1"/>
        <end position="31"/>
    </location>
</feature>
<accession>D7G3Q0</accession>
<keyword evidence="3" id="KW-0732">Signal</keyword>
<dbReference type="EMBL" id="FN649760">
    <property type="protein sequence ID" value="CBJ33577.1"/>
    <property type="molecule type" value="Genomic_DNA"/>
</dbReference>
<gene>
    <name evidence="5" type="ORF">Esi_0519_0002</name>
</gene>
<dbReference type="InterPro" id="IPR041667">
    <property type="entry name" value="Cupin_8"/>
</dbReference>
<dbReference type="SUPFAM" id="SSF51197">
    <property type="entry name" value="Clavaminate synthase-like"/>
    <property type="match status" value="1"/>
</dbReference>
<dbReference type="InParanoid" id="D7G3Q0"/>
<sequence>MRPTTSPLTAMLTRLTTVLVVSLSHVALAGAQQGELVAAAAGLFERRKFDEAESVLRQALSESPSNPPALVLLGRVRATTGKLDEAERLYRVALEASPRNAPAHHALAKVFAFQQRWAEAKESFERSLEADADNAEAWLGLGRVSMATGNEEAAERHYARSLSLDPSNALLHFDMGVLSCKRGQVIAADEAFARAGELNPKLDLTVVAQMFTAYDMLEQARDTYKRLLQKDPNDAVHQLAYGELCEALNDEEGARDAYDEALRVDPGMGKAHFRKALLLTGTGVTNQAALHAFGLNAEEAKHHLREAVASGEEGTAISAAEALKWCEMEEREVQEWSRALREDPQETRERLPGERRDRQGEGGIGTGGDKTGRRNEPAGAGGKREGAASAWVEEAGGYLSLPEVEISGPEEFMEAFVNKSKPAVIKNFQDGFAPKEAWSWTALSERFGDSMVRVSLSETGRYSTGRNRETCGGSPPGTRCSCAPPRTSMAFSDFVRLLRQEGIKETFYLEYLALHQYLGTTMAEMVPLPAAASESGLELLLTNLWVGKGGTTAVLPYDDYENLLCQVRGTKELVLFPPKDLENLYYVGRRKGKLKYHFPGKWTRDELDGPNKVIFSSSVRLDDPDFERHPRLKRCRPYRVVLQEGDVLYMPAFWHHEVRSYPDAEEGNVAVNFWFRNVTSFAEEERDVLGIGGEPSRTEL</sequence>
<reference evidence="5 6" key="1">
    <citation type="journal article" date="2010" name="Nature">
        <title>The Ectocarpus genome and the independent evolution of multicellularity in brown algae.</title>
        <authorList>
            <person name="Cock J.M."/>
            <person name="Sterck L."/>
            <person name="Rouze P."/>
            <person name="Scornet D."/>
            <person name="Allen A.E."/>
            <person name="Amoutzias G."/>
            <person name="Anthouard V."/>
            <person name="Artiguenave F."/>
            <person name="Aury J.M."/>
            <person name="Badger J.H."/>
            <person name="Beszteri B."/>
            <person name="Billiau K."/>
            <person name="Bonnet E."/>
            <person name="Bothwell J.H."/>
            <person name="Bowler C."/>
            <person name="Boyen C."/>
            <person name="Brownlee C."/>
            <person name="Carrano C.J."/>
            <person name="Charrier B."/>
            <person name="Cho G.Y."/>
            <person name="Coelho S.M."/>
            <person name="Collen J."/>
            <person name="Corre E."/>
            <person name="Da Silva C."/>
            <person name="Delage L."/>
            <person name="Delaroque N."/>
            <person name="Dittami S.M."/>
            <person name="Doulbeau S."/>
            <person name="Elias M."/>
            <person name="Farnham G."/>
            <person name="Gachon C.M."/>
            <person name="Gschloessl B."/>
            <person name="Heesch S."/>
            <person name="Jabbari K."/>
            <person name="Jubin C."/>
            <person name="Kawai H."/>
            <person name="Kimura K."/>
            <person name="Kloareg B."/>
            <person name="Kupper F.C."/>
            <person name="Lang D."/>
            <person name="Le Bail A."/>
            <person name="Leblanc C."/>
            <person name="Lerouge P."/>
            <person name="Lohr M."/>
            <person name="Lopez P.J."/>
            <person name="Martens C."/>
            <person name="Maumus F."/>
            <person name="Michel G."/>
            <person name="Miranda-Saavedra D."/>
            <person name="Morales J."/>
            <person name="Moreau H."/>
            <person name="Motomura T."/>
            <person name="Nagasato C."/>
            <person name="Napoli C.A."/>
            <person name="Nelson D.R."/>
            <person name="Nyvall-Collen P."/>
            <person name="Peters A.F."/>
            <person name="Pommier C."/>
            <person name="Potin P."/>
            <person name="Poulain J."/>
            <person name="Quesneville H."/>
            <person name="Read B."/>
            <person name="Rensing S.A."/>
            <person name="Ritter A."/>
            <person name="Rousvoal S."/>
            <person name="Samanta M."/>
            <person name="Samson G."/>
            <person name="Schroeder D.C."/>
            <person name="Segurens B."/>
            <person name="Strittmatter M."/>
            <person name="Tonon T."/>
            <person name="Tregear J.W."/>
            <person name="Valentin K."/>
            <person name="von Dassow P."/>
            <person name="Yamagishi T."/>
            <person name="Van de Peer Y."/>
            <person name="Wincker P."/>
        </authorList>
    </citation>
    <scope>NUCLEOTIDE SEQUENCE [LARGE SCALE GENOMIC DNA]</scope>
    <source>
        <strain evidence="6">Ec32 / CCAP1310/4</strain>
    </source>
</reference>
<feature type="repeat" description="TPR" evidence="1">
    <location>
        <begin position="135"/>
        <end position="168"/>
    </location>
</feature>
<evidence type="ECO:0000259" key="4">
    <source>
        <dbReference type="PROSITE" id="PS51184"/>
    </source>
</evidence>
<dbReference type="Pfam" id="PF13432">
    <property type="entry name" value="TPR_16"/>
    <property type="match status" value="1"/>
</dbReference>
<organism evidence="5 6">
    <name type="scientific">Ectocarpus siliculosus</name>
    <name type="common">Brown alga</name>
    <name type="synonym">Conferva siliculosa</name>
    <dbReference type="NCBI Taxonomy" id="2880"/>
    <lineage>
        <taxon>Eukaryota</taxon>
        <taxon>Sar</taxon>
        <taxon>Stramenopiles</taxon>
        <taxon>Ochrophyta</taxon>
        <taxon>PX clade</taxon>
        <taxon>Phaeophyceae</taxon>
        <taxon>Ectocarpales</taxon>
        <taxon>Ectocarpaceae</taxon>
        <taxon>Ectocarpus</taxon>
    </lineage>
</organism>
<dbReference type="Gene3D" id="1.25.40.10">
    <property type="entry name" value="Tetratricopeptide repeat domain"/>
    <property type="match status" value="2"/>
</dbReference>
<evidence type="ECO:0000256" key="2">
    <source>
        <dbReference type="SAM" id="MobiDB-lite"/>
    </source>
</evidence>
<dbReference type="SUPFAM" id="SSF48452">
    <property type="entry name" value="TPR-like"/>
    <property type="match status" value="2"/>
</dbReference>
<dbReference type="Proteomes" id="UP000002630">
    <property type="component" value="Unassembled WGS sequence"/>
</dbReference>
<dbReference type="SMART" id="SM00558">
    <property type="entry name" value="JmjC"/>
    <property type="match status" value="1"/>
</dbReference>
<dbReference type="AlphaFoldDB" id="D7G3Q0"/>
<dbReference type="InterPro" id="IPR003347">
    <property type="entry name" value="JmjC_dom"/>
</dbReference>
<feature type="region of interest" description="Disordered" evidence="2">
    <location>
        <begin position="336"/>
        <end position="388"/>
    </location>
</feature>
<dbReference type="PROSITE" id="PS50005">
    <property type="entry name" value="TPR"/>
    <property type="match status" value="3"/>
</dbReference>
<dbReference type="PANTHER" id="PTHR12461">
    <property type="entry name" value="HYPOXIA-INDUCIBLE FACTOR 1 ALPHA INHIBITOR-RELATED"/>
    <property type="match status" value="1"/>
</dbReference>
<feature type="chain" id="PRO_5003096136" description="JmjC domain-containing protein" evidence="3">
    <location>
        <begin position="32"/>
        <end position="700"/>
    </location>
</feature>
<dbReference type="SMART" id="SM00028">
    <property type="entry name" value="TPR"/>
    <property type="match status" value="5"/>
</dbReference>
<feature type="compositionally biased region" description="Basic and acidic residues" evidence="2">
    <location>
        <begin position="336"/>
        <end position="360"/>
    </location>
</feature>
<dbReference type="InterPro" id="IPR014710">
    <property type="entry name" value="RmlC-like_jellyroll"/>
</dbReference>